<name>A0A2Z6MPC7_TRISU</name>
<evidence type="ECO:0000259" key="2">
    <source>
        <dbReference type="Pfam" id="PF00462"/>
    </source>
</evidence>
<dbReference type="CDD" id="cd03031">
    <property type="entry name" value="GRX_GRX_like"/>
    <property type="match status" value="1"/>
</dbReference>
<evidence type="ECO:0000313" key="3">
    <source>
        <dbReference type="EMBL" id="GAU18125.1"/>
    </source>
</evidence>
<feature type="domain" description="Glutaredoxin" evidence="2">
    <location>
        <begin position="100"/>
        <end position="166"/>
    </location>
</feature>
<dbReference type="InterPro" id="IPR036249">
    <property type="entry name" value="Thioredoxin-like_sf"/>
</dbReference>
<dbReference type="Proteomes" id="UP000242715">
    <property type="component" value="Unassembled WGS sequence"/>
</dbReference>
<dbReference type="AlphaFoldDB" id="A0A2Z6MPC7"/>
<sequence length="250" mass="28178">MWTPWLNSPRRHQNSPPPSPSLSPSNCRTLSVNFSCSSFKDIQSLIQEKPEPNLPKSPSLFRRVRISTTFLRALGAATSRTTVNPSSKVILPPGLENRVVIYYTSLRVVRRTFDDCRAVRAILRCFRVAVDERDVSIDDNFREELNGILNRKSVTLPRVFIGGVYIGGVDDVKQLHENGELNRLIERLPKSNQNGCCDCCGGFRFVVCDECNGSHKVFTEKSGFRSCLSCNANGLIRCPVCFFILPRHTR</sequence>
<reference evidence="4" key="1">
    <citation type="journal article" date="2017" name="Front. Plant Sci.">
        <title>Climate Clever Clovers: New Paradigm to Reduce the Environmental Footprint of Ruminants by Breeding Low Methanogenic Forages Utilizing Haplotype Variation.</title>
        <authorList>
            <person name="Kaur P."/>
            <person name="Appels R."/>
            <person name="Bayer P.E."/>
            <person name="Keeble-Gagnere G."/>
            <person name="Wang J."/>
            <person name="Hirakawa H."/>
            <person name="Shirasawa K."/>
            <person name="Vercoe P."/>
            <person name="Stefanova K."/>
            <person name="Durmic Z."/>
            <person name="Nichols P."/>
            <person name="Revell C."/>
            <person name="Isobe S.N."/>
            <person name="Edwards D."/>
            <person name="Erskine W."/>
        </authorList>
    </citation>
    <scope>NUCLEOTIDE SEQUENCE [LARGE SCALE GENOMIC DNA]</scope>
    <source>
        <strain evidence="4">cv. Daliak</strain>
    </source>
</reference>
<feature type="region of interest" description="Disordered" evidence="1">
    <location>
        <begin position="1"/>
        <end position="24"/>
    </location>
</feature>
<dbReference type="InterPro" id="IPR002109">
    <property type="entry name" value="Glutaredoxin"/>
</dbReference>
<dbReference type="PANTHER" id="PTHR45669:SF62">
    <property type="entry name" value="GLUTAREDOXIN (GRX) FAMILY PROTEIN"/>
    <property type="match status" value="1"/>
</dbReference>
<dbReference type="Pfam" id="PF00462">
    <property type="entry name" value="Glutaredoxin"/>
    <property type="match status" value="1"/>
</dbReference>
<dbReference type="OrthoDB" id="423313at2759"/>
<dbReference type="EMBL" id="DF973179">
    <property type="protein sequence ID" value="GAU18125.1"/>
    <property type="molecule type" value="Genomic_DNA"/>
</dbReference>
<accession>A0A2Z6MPC7</accession>
<dbReference type="PROSITE" id="PS51354">
    <property type="entry name" value="GLUTAREDOXIN_2"/>
    <property type="match status" value="1"/>
</dbReference>
<proteinExistence type="predicted"/>
<protein>
    <recommendedName>
        <fullName evidence="2">Glutaredoxin domain-containing protein</fullName>
    </recommendedName>
</protein>
<evidence type="ECO:0000313" key="4">
    <source>
        <dbReference type="Proteomes" id="UP000242715"/>
    </source>
</evidence>
<keyword evidence="4" id="KW-1185">Reference proteome</keyword>
<evidence type="ECO:0000256" key="1">
    <source>
        <dbReference type="SAM" id="MobiDB-lite"/>
    </source>
</evidence>
<gene>
    <name evidence="3" type="ORF">TSUD_248260</name>
</gene>
<dbReference type="SUPFAM" id="SSF52833">
    <property type="entry name" value="Thioredoxin-like"/>
    <property type="match status" value="1"/>
</dbReference>
<dbReference type="PANTHER" id="PTHR45669">
    <property type="entry name" value="GLUTAREDOXIN DOMAIN-CONTAINING CYSTEINE-RICH PROTEIN CG12206-RELATED"/>
    <property type="match status" value="1"/>
</dbReference>
<organism evidence="3 4">
    <name type="scientific">Trifolium subterraneum</name>
    <name type="common">Subterranean clover</name>
    <dbReference type="NCBI Taxonomy" id="3900"/>
    <lineage>
        <taxon>Eukaryota</taxon>
        <taxon>Viridiplantae</taxon>
        <taxon>Streptophyta</taxon>
        <taxon>Embryophyta</taxon>
        <taxon>Tracheophyta</taxon>
        <taxon>Spermatophyta</taxon>
        <taxon>Magnoliopsida</taxon>
        <taxon>eudicotyledons</taxon>
        <taxon>Gunneridae</taxon>
        <taxon>Pentapetalae</taxon>
        <taxon>rosids</taxon>
        <taxon>fabids</taxon>
        <taxon>Fabales</taxon>
        <taxon>Fabaceae</taxon>
        <taxon>Papilionoideae</taxon>
        <taxon>50 kb inversion clade</taxon>
        <taxon>NPAAA clade</taxon>
        <taxon>Hologalegina</taxon>
        <taxon>IRL clade</taxon>
        <taxon>Trifolieae</taxon>
        <taxon>Trifolium</taxon>
    </lineage>
</organism>
<dbReference type="Gene3D" id="3.40.30.10">
    <property type="entry name" value="Glutaredoxin"/>
    <property type="match status" value="1"/>
</dbReference>
<dbReference type="Pfam" id="PF23733">
    <property type="entry name" value="GRXCR1-2_C"/>
    <property type="match status" value="1"/>
</dbReference>